<gene>
    <name evidence="2" type="ORF">SAMN05216302_101736</name>
</gene>
<organism evidence="2 3">
    <name type="scientific">Nitrosomonas aestuarii</name>
    <dbReference type="NCBI Taxonomy" id="52441"/>
    <lineage>
        <taxon>Bacteria</taxon>
        <taxon>Pseudomonadati</taxon>
        <taxon>Pseudomonadota</taxon>
        <taxon>Betaproteobacteria</taxon>
        <taxon>Nitrosomonadales</taxon>
        <taxon>Nitrosomonadaceae</taxon>
        <taxon>Nitrosomonas</taxon>
    </lineage>
</organism>
<proteinExistence type="predicted"/>
<feature type="chain" id="PRO_5011458958" evidence="1">
    <location>
        <begin position="25"/>
        <end position="221"/>
    </location>
</feature>
<reference evidence="3" key="1">
    <citation type="submission" date="2016-10" db="EMBL/GenBank/DDBJ databases">
        <authorList>
            <person name="Varghese N."/>
            <person name="Submissions S."/>
        </authorList>
    </citation>
    <scope>NUCLEOTIDE SEQUENCE [LARGE SCALE GENOMIC DNA]</scope>
    <source>
        <strain evidence="3">Nm69</strain>
    </source>
</reference>
<dbReference type="RefSeq" id="WP_090700257.1">
    <property type="nucleotide sequence ID" value="NZ_FOSP01000017.1"/>
</dbReference>
<accession>A0A1I4CS98</accession>
<evidence type="ECO:0000256" key="1">
    <source>
        <dbReference type="SAM" id="SignalP"/>
    </source>
</evidence>
<feature type="signal peptide" evidence="1">
    <location>
        <begin position="1"/>
        <end position="24"/>
    </location>
</feature>
<protein>
    <submittedName>
        <fullName evidence="2">Uncharacterized protein</fullName>
    </submittedName>
</protein>
<dbReference type="OrthoDB" id="8545835at2"/>
<evidence type="ECO:0000313" key="2">
    <source>
        <dbReference type="EMBL" id="SFK84164.1"/>
    </source>
</evidence>
<keyword evidence="3" id="KW-1185">Reference proteome</keyword>
<dbReference type="STRING" id="52441.SAMN05216302_101736"/>
<dbReference type="EMBL" id="FOSP01000017">
    <property type="protein sequence ID" value="SFK84164.1"/>
    <property type="molecule type" value="Genomic_DNA"/>
</dbReference>
<sequence length="221" mass="23804">MKVIYFFAMISALFLFSGKTVAQAITYQGFECLSATNTNDPTPTNIPAVSRFEVIEVLDGGIVRLILSGGLPRFVNDGQSVCIDRDTAIGFAGIPEAVGSGGLPFRLESIEATGYFNGQDLLISVNSIYTDLSASRGTFSSFRTSRIQPVSNILIFDYLAKTNSFVLDKIIHNKGFTQTSGSTGSLTPFMETIIPSFGESGIFAVPLILTPPSSIVYRLDN</sequence>
<dbReference type="AlphaFoldDB" id="A0A1I4CS98"/>
<evidence type="ECO:0000313" key="3">
    <source>
        <dbReference type="Proteomes" id="UP000199533"/>
    </source>
</evidence>
<dbReference type="Proteomes" id="UP000199533">
    <property type="component" value="Unassembled WGS sequence"/>
</dbReference>
<name>A0A1I4CS98_9PROT</name>
<keyword evidence="1" id="KW-0732">Signal</keyword>